<dbReference type="InterPro" id="IPR001841">
    <property type="entry name" value="Znf_RING"/>
</dbReference>
<keyword evidence="1" id="KW-0862">Zinc</keyword>
<dbReference type="OrthoDB" id="161629at2759"/>
<feature type="compositionally biased region" description="Low complexity" evidence="3">
    <location>
        <begin position="13"/>
        <end position="34"/>
    </location>
</feature>
<gene>
    <name evidence="5" type="ORF">PECAL_2P26320</name>
</gene>
<dbReference type="Gene3D" id="3.30.40.10">
    <property type="entry name" value="Zinc/RING finger domain, C3HC4 (zinc finger)"/>
    <property type="match status" value="1"/>
</dbReference>
<dbReference type="Gene3D" id="2.130.10.10">
    <property type="entry name" value="YVTN repeat-like/Quinoprotein amine dehydrogenase"/>
    <property type="match status" value="1"/>
</dbReference>
<dbReference type="PROSITE" id="PS50089">
    <property type="entry name" value="ZF_RING_2"/>
    <property type="match status" value="1"/>
</dbReference>
<dbReference type="EMBL" id="CAKKNE010000002">
    <property type="protein sequence ID" value="CAH0369508.1"/>
    <property type="molecule type" value="Genomic_DNA"/>
</dbReference>
<evidence type="ECO:0000256" key="2">
    <source>
        <dbReference type="SAM" id="Coils"/>
    </source>
</evidence>
<feature type="region of interest" description="Disordered" evidence="3">
    <location>
        <begin position="1"/>
        <end position="87"/>
    </location>
</feature>
<proteinExistence type="predicted"/>
<dbReference type="GO" id="GO:0008270">
    <property type="term" value="F:zinc ion binding"/>
    <property type="evidence" value="ECO:0007669"/>
    <property type="project" value="UniProtKB-KW"/>
</dbReference>
<sequence>MINPNSKRGRAMLLAAQAQERPAAAPQQAAATRPPLRENPARSYSLGDDDWGARRPVAKVQRPAAAHDARARREARRQAVAAQAPAPAPEPVIVKPVVPEPPAVPKEAGPPVAKRCFSLEHQPQSVSIAPDGTCVVAGFASGVVRLFDLTSTPQPEDRWGCALGVVGNNAHGTLRVHVEISDDGKMLFAGARTGKGFRAWDLQHFHLLRENRGFASATRVRSYPSSDARLRGFCSVATTDKGYRLLCGVGYGHMTVWDLTISDNVPTWTCAFHENVGGPAFRSGVLCAGGSRAITRVAEKPLRVWRLDAAKAEHHAIPDTCGDEGILVRGGLEGRTSTRGAVALLGMGCGELRATHLRDLKPDGSGSSEAPLTADTIELPPPDAASGRRRQRSVQAVSACRGAEAAAIHLDDGHVALLTYGEAPTITAWLAPRESTSVQVTLGSVDDAVVAACVVFDPERSVGVLRYAALANAEAGSLRLLDDDTTALVDRSSSENWEDRLAGGCWNCGGSDECWAPEARAVPCKRAEPEALEAPPPPKRRRSSTEKPIDVTAESDEDEESGSKLKQRLEATQRLLRESRAAHDEDLRRADRRFEEEKRLRKEWNDARRAYERRLDDAHAARALLETEFRGGDLTFDMTQLDGVHHKLTEALKRNRALAQRRAERDARGPNCVSCALRAPTVAFAPCGHRALCAQCEGELKRRDALERCPCCKERVLATVHVRDLSFASGDEVASSSPWG</sequence>
<dbReference type="AlphaFoldDB" id="A0A8J2SDA8"/>
<feature type="domain" description="RING-type" evidence="4">
    <location>
        <begin position="672"/>
        <end position="713"/>
    </location>
</feature>
<feature type="region of interest" description="Disordered" evidence="3">
    <location>
        <begin position="358"/>
        <end position="391"/>
    </location>
</feature>
<evidence type="ECO:0000313" key="6">
    <source>
        <dbReference type="Proteomes" id="UP000789595"/>
    </source>
</evidence>
<evidence type="ECO:0000256" key="1">
    <source>
        <dbReference type="PROSITE-ProRule" id="PRU00175"/>
    </source>
</evidence>
<feature type="coiled-coil region" evidence="2">
    <location>
        <begin position="587"/>
        <end position="628"/>
    </location>
</feature>
<keyword evidence="6" id="KW-1185">Reference proteome</keyword>
<keyword evidence="2" id="KW-0175">Coiled coil</keyword>
<accession>A0A8J2SDA8</accession>
<keyword evidence="1" id="KW-0479">Metal-binding</keyword>
<dbReference type="InterPro" id="IPR015943">
    <property type="entry name" value="WD40/YVTN_repeat-like_dom_sf"/>
</dbReference>
<dbReference type="Pfam" id="PF13920">
    <property type="entry name" value="zf-C3HC4_3"/>
    <property type="match status" value="1"/>
</dbReference>
<dbReference type="InterPro" id="IPR013083">
    <property type="entry name" value="Znf_RING/FYVE/PHD"/>
</dbReference>
<feature type="compositionally biased region" description="Low complexity" evidence="3">
    <location>
        <begin position="78"/>
        <end position="87"/>
    </location>
</feature>
<organism evidence="5 6">
    <name type="scientific">Pelagomonas calceolata</name>
    <dbReference type="NCBI Taxonomy" id="35677"/>
    <lineage>
        <taxon>Eukaryota</taxon>
        <taxon>Sar</taxon>
        <taxon>Stramenopiles</taxon>
        <taxon>Ochrophyta</taxon>
        <taxon>Pelagophyceae</taxon>
        <taxon>Pelagomonadales</taxon>
        <taxon>Pelagomonadaceae</taxon>
        <taxon>Pelagomonas</taxon>
    </lineage>
</organism>
<comment type="caution">
    <text evidence="5">The sequence shown here is derived from an EMBL/GenBank/DDBJ whole genome shotgun (WGS) entry which is preliminary data.</text>
</comment>
<dbReference type="Proteomes" id="UP000789595">
    <property type="component" value="Unassembled WGS sequence"/>
</dbReference>
<evidence type="ECO:0000313" key="5">
    <source>
        <dbReference type="EMBL" id="CAH0369508.1"/>
    </source>
</evidence>
<reference evidence="5" key="1">
    <citation type="submission" date="2021-11" db="EMBL/GenBank/DDBJ databases">
        <authorList>
            <consortium name="Genoscope - CEA"/>
            <person name="William W."/>
        </authorList>
    </citation>
    <scope>NUCLEOTIDE SEQUENCE</scope>
</reference>
<name>A0A8J2SDA8_9STRA</name>
<protein>
    <recommendedName>
        <fullName evidence="4">RING-type domain-containing protein</fullName>
    </recommendedName>
</protein>
<keyword evidence="1" id="KW-0863">Zinc-finger</keyword>
<dbReference type="SUPFAM" id="SSF101908">
    <property type="entry name" value="Putative isomerase YbhE"/>
    <property type="match status" value="1"/>
</dbReference>
<evidence type="ECO:0000259" key="4">
    <source>
        <dbReference type="PROSITE" id="PS50089"/>
    </source>
</evidence>
<evidence type="ECO:0000256" key="3">
    <source>
        <dbReference type="SAM" id="MobiDB-lite"/>
    </source>
</evidence>
<feature type="region of interest" description="Disordered" evidence="3">
    <location>
        <begin position="527"/>
        <end position="565"/>
    </location>
</feature>